<organism evidence="3">
    <name type="scientific">Desulfofervidus auxilii</name>
    <dbReference type="NCBI Taxonomy" id="1621989"/>
    <lineage>
        <taxon>Bacteria</taxon>
        <taxon>Pseudomonadati</taxon>
        <taxon>Thermodesulfobacteriota</taxon>
        <taxon>Candidatus Desulfofervidia</taxon>
        <taxon>Candidatus Desulfofervidales</taxon>
        <taxon>Candidatus Desulfofervidaceae</taxon>
        <taxon>Candidatus Desulfofervidus</taxon>
    </lineage>
</organism>
<dbReference type="InterPro" id="IPR000653">
    <property type="entry name" value="DegT/StrS_aminotransferase"/>
</dbReference>
<dbReference type="Pfam" id="PF01041">
    <property type="entry name" value="DegT_DnrJ_EryC1"/>
    <property type="match status" value="1"/>
</dbReference>
<dbReference type="AlphaFoldDB" id="A0A7C0Y7V1"/>
<comment type="similarity">
    <text evidence="1 2">Belongs to the DegT/DnrJ/EryC1 family.</text>
</comment>
<accession>A0A7C0Y7V1</accession>
<name>A0A7C0Y7V1_DESA2</name>
<dbReference type="InterPro" id="IPR015421">
    <property type="entry name" value="PyrdxlP-dep_Trfase_major"/>
</dbReference>
<reference evidence="3" key="1">
    <citation type="journal article" date="2020" name="mSystems">
        <title>Genome- and Community-Level Interaction Insights into Carbon Utilization and Element Cycling Functions of Hydrothermarchaeota in Hydrothermal Sediment.</title>
        <authorList>
            <person name="Zhou Z."/>
            <person name="Liu Y."/>
            <person name="Xu W."/>
            <person name="Pan J."/>
            <person name="Luo Z.H."/>
            <person name="Li M."/>
        </authorList>
    </citation>
    <scope>NUCLEOTIDE SEQUENCE [LARGE SCALE GENOMIC DNA]</scope>
    <source>
        <strain evidence="3">HyVt-233</strain>
    </source>
</reference>
<dbReference type="CDD" id="cd00616">
    <property type="entry name" value="AHBA_syn"/>
    <property type="match status" value="1"/>
</dbReference>
<keyword evidence="3" id="KW-0808">Transferase</keyword>
<evidence type="ECO:0000256" key="1">
    <source>
        <dbReference type="ARBA" id="ARBA00037999"/>
    </source>
</evidence>
<dbReference type="GO" id="GO:0008483">
    <property type="term" value="F:transaminase activity"/>
    <property type="evidence" value="ECO:0007669"/>
    <property type="project" value="UniProtKB-KW"/>
</dbReference>
<proteinExistence type="inferred from homology"/>
<evidence type="ECO:0000313" key="3">
    <source>
        <dbReference type="EMBL" id="HDD44670.1"/>
    </source>
</evidence>
<protein>
    <submittedName>
        <fullName evidence="3">DegT/DnrJ/EryC1/StrS family aminotransferase</fullName>
    </submittedName>
</protein>
<dbReference type="PANTHER" id="PTHR30244">
    <property type="entry name" value="TRANSAMINASE"/>
    <property type="match status" value="1"/>
</dbReference>
<dbReference type="EMBL" id="DRBS01000276">
    <property type="protein sequence ID" value="HDD44670.1"/>
    <property type="molecule type" value="Genomic_DNA"/>
</dbReference>
<dbReference type="Gene3D" id="3.90.1150.10">
    <property type="entry name" value="Aspartate Aminotransferase, domain 1"/>
    <property type="match status" value="1"/>
</dbReference>
<dbReference type="InterPro" id="IPR015424">
    <property type="entry name" value="PyrdxlP-dep_Trfase"/>
</dbReference>
<comment type="caution">
    <text evidence="3">The sequence shown here is derived from an EMBL/GenBank/DDBJ whole genome shotgun (WGS) entry which is preliminary data.</text>
</comment>
<dbReference type="PANTHER" id="PTHR30244:SF34">
    <property type="entry name" value="DTDP-4-AMINO-4,6-DIDEOXYGALACTOSE TRANSAMINASE"/>
    <property type="match status" value="1"/>
</dbReference>
<dbReference type="SUPFAM" id="SSF53383">
    <property type="entry name" value="PLP-dependent transferases"/>
    <property type="match status" value="1"/>
</dbReference>
<dbReference type="GO" id="GO:0000271">
    <property type="term" value="P:polysaccharide biosynthetic process"/>
    <property type="evidence" value="ECO:0007669"/>
    <property type="project" value="TreeGrafter"/>
</dbReference>
<dbReference type="InterPro" id="IPR015422">
    <property type="entry name" value="PyrdxlP-dep_Trfase_small"/>
</dbReference>
<dbReference type="Gene3D" id="3.40.640.10">
    <property type="entry name" value="Type I PLP-dependent aspartate aminotransferase-like (Major domain)"/>
    <property type="match status" value="1"/>
</dbReference>
<gene>
    <name evidence="3" type="ORF">ENG63_07415</name>
</gene>
<keyword evidence="3" id="KW-0032">Aminotransferase</keyword>
<dbReference type="GO" id="GO:0030170">
    <property type="term" value="F:pyridoxal phosphate binding"/>
    <property type="evidence" value="ECO:0007669"/>
    <property type="project" value="TreeGrafter"/>
</dbReference>
<keyword evidence="2" id="KW-0663">Pyridoxal phosphate</keyword>
<sequence length="401" mass="45309">MKKIKIRFGTIIITEKTKRLITKLLDETRISQGKLTKKFEEKFAQTLGVKEAVAVSSGTDAITLALAVLYDYGAKRGNEVIVPALSFVSTGAAILHAGFKPVFVDIKRETLNIDTSKIEEAITENTIAILPVHLMGKAAEMDTILEIAQKYNLKVIEDTAEGYGTLYKGKPAGTFGDMGTFSTYIAHMITTGEGGIVITNNEEYANILRSLRAHGRACNCKVCVLSTASNYCPKRFRYESDVRFLFERVGFSSKMNELEAAIGLGSLELYEEILQKRLKNFWYLHNALKEFKDYFYLPKEEKYERIGPHAFPIILKENVKFSRDEMMQFLEEKGIETRTLFSSMPTQCPAFKFMGYKLGDFPEAEYVGNNGLHIGIHQDLKKEDLDYVVDIIREFLMMHGG</sequence>
<evidence type="ECO:0000256" key="2">
    <source>
        <dbReference type="RuleBase" id="RU004508"/>
    </source>
</evidence>
<dbReference type="PIRSF" id="PIRSF000390">
    <property type="entry name" value="PLP_StrS"/>
    <property type="match status" value="1"/>
</dbReference>
<dbReference type="Proteomes" id="UP000886289">
    <property type="component" value="Unassembled WGS sequence"/>
</dbReference>